<comment type="similarity">
    <text evidence="1 3">Belongs to the Nudix hydrolase family.</text>
</comment>
<evidence type="ECO:0000256" key="4">
    <source>
        <dbReference type="SAM" id="MobiDB-lite"/>
    </source>
</evidence>
<evidence type="ECO:0000256" key="1">
    <source>
        <dbReference type="ARBA" id="ARBA00005582"/>
    </source>
</evidence>
<dbReference type="InterPro" id="IPR015797">
    <property type="entry name" value="NUDIX_hydrolase-like_dom_sf"/>
</dbReference>
<dbReference type="SUPFAM" id="SSF55811">
    <property type="entry name" value="Nudix"/>
    <property type="match status" value="1"/>
</dbReference>
<dbReference type="PROSITE" id="PS00893">
    <property type="entry name" value="NUDIX_BOX"/>
    <property type="match status" value="1"/>
</dbReference>
<dbReference type="EMBL" id="AP027729">
    <property type="protein sequence ID" value="BDZ42049.1"/>
    <property type="molecule type" value="Genomic_DNA"/>
</dbReference>
<dbReference type="InterPro" id="IPR020084">
    <property type="entry name" value="NUDIX_hydrolase_CS"/>
</dbReference>
<evidence type="ECO:0000259" key="5">
    <source>
        <dbReference type="PROSITE" id="PS51462"/>
    </source>
</evidence>
<accession>A0ABM8G1Y6</accession>
<evidence type="ECO:0000256" key="2">
    <source>
        <dbReference type="ARBA" id="ARBA00022801"/>
    </source>
</evidence>
<reference evidence="7" key="1">
    <citation type="journal article" date="2019" name="Int. J. Syst. Evol. Microbiol.">
        <title>The Global Catalogue of Microorganisms (GCM) 10K type strain sequencing project: providing services to taxonomists for standard genome sequencing and annotation.</title>
        <authorList>
            <consortium name="The Broad Institute Genomics Platform"/>
            <consortium name="The Broad Institute Genome Sequencing Center for Infectious Disease"/>
            <person name="Wu L."/>
            <person name="Ma J."/>
        </authorList>
    </citation>
    <scope>NUCLEOTIDE SEQUENCE [LARGE SCALE GENOMIC DNA]</scope>
    <source>
        <strain evidence="7">NBRC 108565</strain>
    </source>
</reference>
<evidence type="ECO:0000313" key="7">
    <source>
        <dbReference type="Proteomes" id="UP001321475"/>
    </source>
</evidence>
<feature type="region of interest" description="Disordered" evidence="4">
    <location>
        <begin position="157"/>
        <end position="285"/>
    </location>
</feature>
<evidence type="ECO:0000256" key="3">
    <source>
        <dbReference type="RuleBase" id="RU003476"/>
    </source>
</evidence>
<dbReference type="PROSITE" id="PS51462">
    <property type="entry name" value="NUDIX"/>
    <property type="match status" value="1"/>
</dbReference>
<dbReference type="InterPro" id="IPR020476">
    <property type="entry name" value="Nudix_hydrolase"/>
</dbReference>
<name>A0ABM8G1Y6_9CELL</name>
<sequence>MPAPLPVVEEVSAGGIVVDHASGTANVAVIARRNRGGRLEWCLPKGHLEGDETAEEAAVREIQEETGIEGEIDNRLGTIDYWFAGDDRRIHKVVHHFLLHATGGFLTVEGDPDQEAEDAAWIPLAELPERLSYPNERRLAVAAEEVLRGDHGVRLVHGTVTRDGSRRTPRPYAGRPGAEDSRTTPAGPEAPPPPTPVARPTPRDPGSPRRPATARAVGPGDPRHGAARCAGADDGTPRDRRPHRAARRRRARARHVGERRDRLGVARGDAVRRRPHRHHGGPGGR</sequence>
<dbReference type="CDD" id="cd03673">
    <property type="entry name" value="NUDIX_Ap6A_hydrolase"/>
    <property type="match status" value="1"/>
</dbReference>
<evidence type="ECO:0000313" key="6">
    <source>
        <dbReference type="EMBL" id="BDZ42049.1"/>
    </source>
</evidence>
<proteinExistence type="inferred from homology"/>
<protein>
    <recommendedName>
        <fullName evidence="5">Nudix hydrolase domain-containing protein</fullName>
    </recommendedName>
</protein>
<keyword evidence="7" id="KW-1185">Reference proteome</keyword>
<feature type="compositionally biased region" description="Pro residues" evidence="4">
    <location>
        <begin position="188"/>
        <end position="205"/>
    </location>
</feature>
<gene>
    <name evidence="6" type="ORF">GCM10025865_13480</name>
</gene>
<feature type="compositionally biased region" description="Basic residues" evidence="4">
    <location>
        <begin position="240"/>
        <end position="254"/>
    </location>
</feature>
<dbReference type="Pfam" id="PF00293">
    <property type="entry name" value="NUDIX"/>
    <property type="match status" value="1"/>
</dbReference>
<keyword evidence="2 3" id="KW-0378">Hydrolase</keyword>
<dbReference type="Proteomes" id="UP001321475">
    <property type="component" value="Chromosome"/>
</dbReference>
<feature type="compositionally biased region" description="Basic and acidic residues" evidence="4">
    <location>
        <begin position="255"/>
        <end position="272"/>
    </location>
</feature>
<feature type="compositionally biased region" description="Basic residues" evidence="4">
    <location>
        <begin position="273"/>
        <end position="285"/>
    </location>
</feature>
<dbReference type="InterPro" id="IPR000086">
    <property type="entry name" value="NUDIX_hydrolase_dom"/>
</dbReference>
<dbReference type="PRINTS" id="PR00502">
    <property type="entry name" value="NUDIXFAMILY"/>
</dbReference>
<dbReference type="PANTHER" id="PTHR43736">
    <property type="entry name" value="ADP-RIBOSE PYROPHOSPHATASE"/>
    <property type="match status" value="1"/>
</dbReference>
<dbReference type="Gene3D" id="3.90.79.10">
    <property type="entry name" value="Nucleoside Triphosphate Pyrophosphohydrolase"/>
    <property type="match status" value="1"/>
</dbReference>
<feature type="domain" description="Nudix hydrolase" evidence="5">
    <location>
        <begin position="8"/>
        <end position="145"/>
    </location>
</feature>
<dbReference type="PANTHER" id="PTHR43736:SF1">
    <property type="entry name" value="DIHYDRONEOPTERIN TRIPHOSPHATE DIPHOSPHATASE"/>
    <property type="match status" value="1"/>
</dbReference>
<organism evidence="6 7">
    <name type="scientific">Paraoerskovia sediminicola</name>
    <dbReference type="NCBI Taxonomy" id="1138587"/>
    <lineage>
        <taxon>Bacteria</taxon>
        <taxon>Bacillati</taxon>
        <taxon>Actinomycetota</taxon>
        <taxon>Actinomycetes</taxon>
        <taxon>Micrococcales</taxon>
        <taxon>Cellulomonadaceae</taxon>
        <taxon>Paraoerskovia</taxon>
    </lineage>
</organism>